<evidence type="ECO:0000313" key="5">
    <source>
        <dbReference type="Proteomes" id="UP000250347"/>
    </source>
</evidence>
<dbReference type="Pfam" id="PF01494">
    <property type="entry name" value="FAD_binding_3"/>
    <property type="match status" value="1"/>
</dbReference>
<dbReference type="Gene3D" id="3.50.50.60">
    <property type="entry name" value="FAD/NAD(P)-binding domain"/>
    <property type="match status" value="1"/>
</dbReference>
<name>A0A329KK80_9MYCO</name>
<feature type="domain" description="FAD-binding" evidence="3">
    <location>
        <begin position="34"/>
        <end position="365"/>
    </location>
</feature>
<gene>
    <name evidence="4" type="ORF">DQP58_12005</name>
</gene>
<protein>
    <submittedName>
        <fullName evidence="4">2-polyprenyl-6-methoxyphenol hydroxylase</fullName>
    </submittedName>
</protein>
<comment type="caution">
    <text evidence="4">The sequence shown here is derived from an EMBL/GenBank/DDBJ whole genome shotgun (WGS) entry which is preliminary data.</text>
</comment>
<keyword evidence="1" id="KW-0560">Oxidoreductase</keyword>
<evidence type="ECO:0000256" key="2">
    <source>
        <dbReference type="ARBA" id="ARBA00023033"/>
    </source>
</evidence>
<dbReference type="GO" id="GO:0071949">
    <property type="term" value="F:FAD binding"/>
    <property type="evidence" value="ECO:0007669"/>
    <property type="project" value="InterPro"/>
</dbReference>
<keyword evidence="2" id="KW-0503">Monooxygenase</keyword>
<dbReference type="InterPro" id="IPR036188">
    <property type="entry name" value="FAD/NAD-bd_sf"/>
</dbReference>
<evidence type="ECO:0000256" key="1">
    <source>
        <dbReference type="ARBA" id="ARBA00023002"/>
    </source>
</evidence>
<dbReference type="InterPro" id="IPR002938">
    <property type="entry name" value="FAD-bd"/>
</dbReference>
<dbReference type="PANTHER" id="PTHR13789">
    <property type="entry name" value="MONOOXYGENASE"/>
    <property type="match status" value="1"/>
</dbReference>
<sequence>MTSTTGWPSNSANPLLLLSRRGPMTNGTGIARSAVVAGAGIGGLATAIGLRRCGWSVTVLEQAPEMREAGAGWSFAQNAIRAIDYLGLGKEFRAISFPSEAAGTLLTPSGEYLMRFRADHDDTVLANHRAELQHMLATQLPADCVRTDARITGVRQFDESVTVSYHTEGGQQEINAALVVGADGIDSAIRRSVWPSAKTPAYQRILCWRGVTQPESVWPVEGFQTWGRGARFGAHPLTGQRVFWFLAVRQPRPGQRYDDALAEVRRRTQGWHAPIPQLLDATAPTSVLCHDIYDLDPLPSYVDRRVVLLGDAAHAMTPFLAQGACQAFEDAAVLAAILTDAPEVPAALTEYDRVRRPRTQAVVKMARSDPRISLSTSKLTYWLMTRLTKLAGARIGRRKTAGLWSWTAPANAAPSHH</sequence>
<accession>A0A329KK80</accession>
<organism evidence="4 5">
    <name type="scientific">Mycobacterium colombiense</name>
    <dbReference type="NCBI Taxonomy" id="339268"/>
    <lineage>
        <taxon>Bacteria</taxon>
        <taxon>Bacillati</taxon>
        <taxon>Actinomycetota</taxon>
        <taxon>Actinomycetes</taxon>
        <taxon>Mycobacteriales</taxon>
        <taxon>Mycobacteriaceae</taxon>
        <taxon>Mycobacterium</taxon>
        <taxon>Mycobacterium avium complex (MAC)</taxon>
    </lineage>
</organism>
<dbReference type="AlphaFoldDB" id="A0A329KK80"/>
<dbReference type="GO" id="GO:0004497">
    <property type="term" value="F:monooxygenase activity"/>
    <property type="evidence" value="ECO:0007669"/>
    <property type="project" value="UniProtKB-KW"/>
</dbReference>
<dbReference type="InterPro" id="IPR050493">
    <property type="entry name" value="FAD-dep_Monooxygenase_BioMet"/>
</dbReference>
<proteinExistence type="predicted"/>
<dbReference type="PANTHER" id="PTHR13789:SF309">
    <property type="entry name" value="PUTATIVE (AFU_ORTHOLOGUE AFUA_6G14510)-RELATED"/>
    <property type="match status" value="1"/>
</dbReference>
<dbReference type="EMBL" id="QMEU01000027">
    <property type="protein sequence ID" value="RAU95639.1"/>
    <property type="molecule type" value="Genomic_DNA"/>
</dbReference>
<reference evidence="4 5" key="1">
    <citation type="submission" date="2018-06" db="EMBL/GenBank/DDBJ databases">
        <title>NTM in soil in Japan.</title>
        <authorList>
            <person name="Ohya K."/>
        </authorList>
    </citation>
    <scope>NUCLEOTIDE SEQUENCE [LARGE SCALE GENOMIC DNA]</scope>
    <source>
        <strain evidence="4 5">GF76</strain>
    </source>
</reference>
<dbReference type="Proteomes" id="UP000250347">
    <property type="component" value="Unassembled WGS sequence"/>
</dbReference>
<dbReference type="PRINTS" id="PR00420">
    <property type="entry name" value="RNGMNOXGNASE"/>
</dbReference>
<evidence type="ECO:0000313" key="4">
    <source>
        <dbReference type="EMBL" id="RAU95639.1"/>
    </source>
</evidence>
<dbReference type="SUPFAM" id="SSF51905">
    <property type="entry name" value="FAD/NAD(P)-binding domain"/>
    <property type="match status" value="1"/>
</dbReference>
<evidence type="ECO:0000259" key="3">
    <source>
        <dbReference type="Pfam" id="PF01494"/>
    </source>
</evidence>